<dbReference type="Pfam" id="PF05380">
    <property type="entry name" value="Peptidase_A17"/>
    <property type="match status" value="1"/>
</dbReference>
<dbReference type="Gene3D" id="3.30.420.10">
    <property type="entry name" value="Ribonuclease H-like superfamily/Ribonuclease H"/>
    <property type="match status" value="1"/>
</dbReference>
<dbReference type="PANTHER" id="PTHR47331">
    <property type="entry name" value="PHD-TYPE DOMAIN-CONTAINING PROTEIN"/>
    <property type="match status" value="1"/>
</dbReference>
<dbReference type="VEuPathDB" id="VectorBase:AARA012101"/>
<sequence length="328" mass="37465">MKRMAFIATCSPSCAQFVKKLNAERFQERLPIAARCIKEDHYVDDMLTSQEEICDAIKLPKDVLYVHEGSLCTTGYQTVKKNVDEQQKNISLEPTVTTQKVLGWDPVVTLQETWRINVGWDDEVPQPIYEMWSQWLAHLSTLQSISIPRCYRISVKITECNIQLHVFVGASKDGYTAVAYFRYETNDHVEVALIGGKTRVAPLKYTSVPSQLYKFSPQLDTHGILRVKGRIDACEYLGYETKQPIILPKSGHVTELIVDYYHQKYTHANPPFTYTGIDYFGPLIVLFTCMTVRAVHLEVAFSLSTSSCIIAIRNFIARRGTPREMYCD</sequence>
<dbReference type="AlphaFoldDB" id="A0A182IES4"/>
<accession>A0A182IES4</accession>
<name>A0A182IES4_ANOAR</name>
<protein>
    <submittedName>
        <fullName evidence="1">Uncharacterized protein</fullName>
    </submittedName>
</protein>
<proteinExistence type="predicted"/>
<reference evidence="1" key="1">
    <citation type="submission" date="2022-08" db="UniProtKB">
        <authorList>
            <consortium name="EnsemblMetazoa"/>
        </authorList>
    </citation>
    <scope>IDENTIFICATION</scope>
    <source>
        <strain evidence="1">Dongola</strain>
    </source>
</reference>
<dbReference type="InterPro" id="IPR036397">
    <property type="entry name" value="RNaseH_sf"/>
</dbReference>
<keyword evidence="2" id="KW-1185">Reference proteome</keyword>
<evidence type="ECO:0000313" key="1">
    <source>
        <dbReference type="EnsemblMetazoa" id="AARA012101-PA"/>
    </source>
</evidence>
<evidence type="ECO:0000313" key="2">
    <source>
        <dbReference type="Proteomes" id="UP000075840"/>
    </source>
</evidence>
<dbReference type="EnsemblMetazoa" id="AARA012101-RA">
    <property type="protein sequence ID" value="AARA012101-PA"/>
    <property type="gene ID" value="AARA012101"/>
</dbReference>
<dbReference type="InterPro" id="IPR008042">
    <property type="entry name" value="Retrotrans_Pao"/>
</dbReference>
<dbReference type="VEuPathDB" id="VectorBase:AARA21_001329"/>
<dbReference type="EMBL" id="APCN01009185">
    <property type="status" value="NOT_ANNOTATED_CDS"/>
    <property type="molecule type" value="Genomic_DNA"/>
</dbReference>
<dbReference type="GO" id="GO:0003676">
    <property type="term" value="F:nucleic acid binding"/>
    <property type="evidence" value="ECO:0007669"/>
    <property type="project" value="InterPro"/>
</dbReference>
<organism evidence="1 2">
    <name type="scientific">Anopheles arabiensis</name>
    <name type="common">Mosquito</name>
    <dbReference type="NCBI Taxonomy" id="7173"/>
    <lineage>
        <taxon>Eukaryota</taxon>
        <taxon>Metazoa</taxon>
        <taxon>Ecdysozoa</taxon>
        <taxon>Arthropoda</taxon>
        <taxon>Hexapoda</taxon>
        <taxon>Insecta</taxon>
        <taxon>Pterygota</taxon>
        <taxon>Neoptera</taxon>
        <taxon>Endopterygota</taxon>
        <taxon>Diptera</taxon>
        <taxon>Nematocera</taxon>
        <taxon>Culicoidea</taxon>
        <taxon>Culicidae</taxon>
        <taxon>Anophelinae</taxon>
        <taxon>Anopheles</taxon>
    </lineage>
</organism>
<dbReference type="VEuPathDB" id="VectorBase:AARA21_003940"/>
<dbReference type="Proteomes" id="UP000075840">
    <property type="component" value="Unassembled WGS sequence"/>
</dbReference>